<evidence type="ECO:0000313" key="2">
    <source>
        <dbReference type="EMBL" id="KAF7988390.1"/>
    </source>
</evidence>
<keyword evidence="3" id="KW-1185">Reference proteome</keyword>
<dbReference type="AlphaFoldDB" id="A0A834XND9"/>
<name>A0A834XND9_APHGI</name>
<comment type="caution">
    <text evidence="2">The sequence shown here is derived from an EMBL/GenBank/DDBJ whole genome shotgun (WGS) entry which is preliminary data.</text>
</comment>
<accession>A0A834XND9</accession>
<organism evidence="2 3">
    <name type="scientific">Aphidius gifuensis</name>
    <name type="common">Parasitoid wasp</name>
    <dbReference type="NCBI Taxonomy" id="684658"/>
    <lineage>
        <taxon>Eukaryota</taxon>
        <taxon>Metazoa</taxon>
        <taxon>Ecdysozoa</taxon>
        <taxon>Arthropoda</taxon>
        <taxon>Hexapoda</taxon>
        <taxon>Insecta</taxon>
        <taxon>Pterygota</taxon>
        <taxon>Neoptera</taxon>
        <taxon>Endopterygota</taxon>
        <taxon>Hymenoptera</taxon>
        <taxon>Apocrita</taxon>
        <taxon>Ichneumonoidea</taxon>
        <taxon>Braconidae</taxon>
        <taxon>Aphidiinae</taxon>
        <taxon>Aphidius</taxon>
    </lineage>
</organism>
<gene>
    <name evidence="2" type="ORF">HCN44_000963</name>
</gene>
<feature type="region of interest" description="Disordered" evidence="1">
    <location>
        <begin position="15"/>
        <end position="37"/>
    </location>
</feature>
<dbReference type="EMBL" id="JACMRX010000005">
    <property type="protein sequence ID" value="KAF7988390.1"/>
    <property type="molecule type" value="Genomic_DNA"/>
</dbReference>
<evidence type="ECO:0000256" key="1">
    <source>
        <dbReference type="SAM" id="MobiDB-lite"/>
    </source>
</evidence>
<evidence type="ECO:0000313" key="3">
    <source>
        <dbReference type="Proteomes" id="UP000639338"/>
    </source>
</evidence>
<protein>
    <submittedName>
        <fullName evidence="2">Uncharacterized protein</fullName>
    </submittedName>
</protein>
<reference evidence="2 3" key="1">
    <citation type="submission" date="2020-08" db="EMBL/GenBank/DDBJ databases">
        <title>Aphidius gifuensis genome sequencing and assembly.</title>
        <authorList>
            <person name="Du Z."/>
        </authorList>
    </citation>
    <scope>NUCLEOTIDE SEQUENCE [LARGE SCALE GENOMIC DNA]</scope>
    <source>
        <strain evidence="2">YNYX2018</strain>
        <tissue evidence="2">Adults</tissue>
    </source>
</reference>
<dbReference type="Proteomes" id="UP000639338">
    <property type="component" value="Unassembled WGS sequence"/>
</dbReference>
<proteinExistence type="predicted"/>
<sequence>MERYFEYAEETTTNSRRKIHGLKSQPKKPYDSTSYTSHQIESDNVQKCMIKYEDEFSEHSIRFVSLQLKTTFPNYFVTGIRLKITNQILHLEIQQGKMSNGKILNNTIHWLPSSKQTIYHKEMLVDVSKTNGFFMNDVEFEDGNFLTGVGFQVLDSYDKNGEIKLLTIIAQRQDLKPQSDVSKRQWLRKLPDTDALLIELKLNEPDLSIKANSSKVLSTPDKLLSR</sequence>